<evidence type="ECO:0000313" key="3">
    <source>
        <dbReference type="Proteomes" id="UP001610563"/>
    </source>
</evidence>
<name>A0ABR4G3G8_9EURO</name>
<gene>
    <name evidence="2" type="ORF">BJX66DRAFT_222985</name>
</gene>
<evidence type="ECO:0000256" key="1">
    <source>
        <dbReference type="SAM" id="Phobius"/>
    </source>
</evidence>
<evidence type="ECO:0000313" key="2">
    <source>
        <dbReference type="EMBL" id="KAL2793551.1"/>
    </source>
</evidence>
<keyword evidence="1" id="KW-0472">Membrane</keyword>
<keyword evidence="3" id="KW-1185">Reference proteome</keyword>
<organism evidence="2 3">
    <name type="scientific">Aspergillus keveii</name>
    <dbReference type="NCBI Taxonomy" id="714993"/>
    <lineage>
        <taxon>Eukaryota</taxon>
        <taxon>Fungi</taxon>
        <taxon>Dikarya</taxon>
        <taxon>Ascomycota</taxon>
        <taxon>Pezizomycotina</taxon>
        <taxon>Eurotiomycetes</taxon>
        <taxon>Eurotiomycetidae</taxon>
        <taxon>Eurotiales</taxon>
        <taxon>Aspergillaceae</taxon>
        <taxon>Aspergillus</taxon>
        <taxon>Aspergillus subgen. Nidulantes</taxon>
    </lineage>
</organism>
<keyword evidence="1" id="KW-0812">Transmembrane</keyword>
<dbReference type="EMBL" id="JBFTWV010000056">
    <property type="protein sequence ID" value="KAL2793551.1"/>
    <property type="molecule type" value="Genomic_DNA"/>
</dbReference>
<feature type="transmembrane region" description="Helical" evidence="1">
    <location>
        <begin position="41"/>
        <end position="62"/>
    </location>
</feature>
<sequence>MHLCTFFSFVSLIMTSCYPYLFSFPFLNHAPLYRGFYGTDFLGPVFFGPPLMLGRCALLYAYRAVYLYVHGVGR</sequence>
<accession>A0ABR4G3G8</accession>
<dbReference type="Proteomes" id="UP001610563">
    <property type="component" value="Unassembled WGS sequence"/>
</dbReference>
<proteinExistence type="predicted"/>
<keyword evidence="1" id="KW-1133">Transmembrane helix</keyword>
<protein>
    <submittedName>
        <fullName evidence="2">Uncharacterized protein</fullName>
    </submittedName>
</protein>
<reference evidence="2 3" key="1">
    <citation type="submission" date="2024-07" db="EMBL/GenBank/DDBJ databases">
        <title>Section-level genome sequencing and comparative genomics of Aspergillus sections Usti and Cavernicolus.</title>
        <authorList>
            <consortium name="Lawrence Berkeley National Laboratory"/>
            <person name="Nybo J.L."/>
            <person name="Vesth T.C."/>
            <person name="Theobald S."/>
            <person name="Frisvad J.C."/>
            <person name="Larsen T.O."/>
            <person name="Kjaerboelling I."/>
            <person name="Rothschild-Mancinelli K."/>
            <person name="Lyhne E.K."/>
            <person name="Kogle M.E."/>
            <person name="Barry K."/>
            <person name="Clum A."/>
            <person name="Na H."/>
            <person name="Ledsgaard L."/>
            <person name="Lin J."/>
            <person name="Lipzen A."/>
            <person name="Kuo A."/>
            <person name="Riley R."/>
            <person name="Mondo S."/>
            <person name="Labutti K."/>
            <person name="Haridas S."/>
            <person name="Pangalinan J."/>
            <person name="Salamov A.A."/>
            <person name="Simmons B.A."/>
            <person name="Magnuson J.K."/>
            <person name="Chen J."/>
            <person name="Drula E."/>
            <person name="Henrissat B."/>
            <person name="Wiebenga A."/>
            <person name="Lubbers R.J."/>
            <person name="Gomes A.C."/>
            <person name="Makela M.R."/>
            <person name="Stajich J."/>
            <person name="Grigoriev I.V."/>
            <person name="Mortensen U.H."/>
            <person name="De Vries R.P."/>
            <person name="Baker S.E."/>
            <person name="Andersen M.R."/>
        </authorList>
    </citation>
    <scope>NUCLEOTIDE SEQUENCE [LARGE SCALE GENOMIC DNA]</scope>
    <source>
        <strain evidence="2 3">CBS 209.92</strain>
    </source>
</reference>
<comment type="caution">
    <text evidence="2">The sequence shown here is derived from an EMBL/GenBank/DDBJ whole genome shotgun (WGS) entry which is preliminary data.</text>
</comment>